<dbReference type="EMBL" id="UZAL01004988">
    <property type="protein sequence ID" value="VDO91637.1"/>
    <property type="molecule type" value="Genomic_DNA"/>
</dbReference>
<evidence type="ECO:0000313" key="2">
    <source>
        <dbReference type="Proteomes" id="UP000269396"/>
    </source>
</evidence>
<proteinExistence type="predicted"/>
<dbReference type="AlphaFoldDB" id="A0A183NLT8"/>
<evidence type="ECO:0000313" key="1">
    <source>
        <dbReference type="EMBL" id="VDO91637.1"/>
    </source>
</evidence>
<reference evidence="1 2" key="1">
    <citation type="submission" date="2018-11" db="EMBL/GenBank/DDBJ databases">
        <authorList>
            <consortium name="Pathogen Informatics"/>
        </authorList>
    </citation>
    <scope>NUCLEOTIDE SEQUENCE [LARGE SCALE GENOMIC DNA]</scope>
    <source>
        <strain>Denwood</strain>
        <strain evidence="2">Zambia</strain>
    </source>
</reference>
<gene>
    <name evidence="1" type="ORF">SMTD_LOCUS3072</name>
</gene>
<accession>A0A183NLT8</accession>
<organism evidence="1 2">
    <name type="scientific">Schistosoma mattheei</name>
    <dbReference type="NCBI Taxonomy" id="31246"/>
    <lineage>
        <taxon>Eukaryota</taxon>
        <taxon>Metazoa</taxon>
        <taxon>Spiralia</taxon>
        <taxon>Lophotrochozoa</taxon>
        <taxon>Platyhelminthes</taxon>
        <taxon>Trematoda</taxon>
        <taxon>Digenea</taxon>
        <taxon>Strigeidida</taxon>
        <taxon>Schistosomatoidea</taxon>
        <taxon>Schistosomatidae</taxon>
        <taxon>Schistosoma</taxon>
    </lineage>
</organism>
<dbReference type="Proteomes" id="UP000269396">
    <property type="component" value="Unassembled WGS sequence"/>
</dbReference>
<protein>
    <submittedName>
        <fullName evidence="1">Uncharacterized protein</fullName>
    </submittedName>
</protein>
<sequence>MHLLAECGTQTSHLQGSESLLNRPLFDYEYKTCAVETRLSRHLVSLCYYMIPCRYYNSVKVF</sequence>
<name>A0A183NLT8_9TREM</name>
<keyword evidence="2" id="KW-1185">Reference proteome</keyword>